<evidence type="ECO:0000256" key="8">
    <source>
        <dbReference type="HAMAP-Rule" id="MF_00022"/>
    </source>
</evidence>
<dbReference type="PROSITE" id="PS00178">
    <property type="entry name" value="AA_TRNA_LIGASE_I"/>
    <property type="match status" value="1"/>
</dbReference>
<keyword evidence="5 8" id="KW-0067">ATP-binding</keyword>
<keyword evidence="8" id="KW-0479">Metal-binding</keyword>
<feature type="binding site" evidence="8">
    <location>
        <position position="239"/>
    </location>
    <ligand>
        <name>ATP</name>
        <dbReference type="ChEBI" id="CHEBI:30616"/>
    </ligand>
</feature>
<feature type="short sequence motif" description="'KMSKS' region" evidence="8">
    <location>
        <begin position="236"/>
        <end position="240"/>
    </location>
</feature>
<dbReference type="Gene3D" id="1.10.10.350">
    <property type="match status" value="1"/>
</dbReference>
<feature type="domain" description="Aminoacyl-tRNA synthetase class I anticodon-binding" evidence="10">
    <location>
        <begin position="317"/>
        <end position="424"/>
    </location>
</feature>
<gene>
    <name evidence="11" type="primary">gltX1</name>
    <name evidence="8" type="synonym">gltX</name>
    <name evidence="11" type="ORF">CINF_1611</name>
</gene>
<comment type="subcellular location">
    <subcellularLocation>
        <location evidence="8">Cytoplasm</location>
    </subcellularLocation>
</comment>
<dbReference type="AlphaFoldDB" id="A0A7H9CLB1"/>
<reference evidence="11 12" key="1">
    <citation type="submission" date="2020-02" db="EMBL/GenBank/DDBJ databases">
        <title>Complete genome sequence of the novel Campylobacter species Candidatus Campylobacter infans.</title>
        <authorList>
            <person name="Duim B."/>
            <person name="Zomer A."/>
            <person name="van der Graaf L."/>
            <person name="Wagenaar J."/>
        </authorList>
    </citation>
    <scope>NUCLEOTIDE SEQUENCE [LARGE SCALE GENOMIC DNA]</scope>
    <source>
        <strain evidence="11 12">19S00001</strain>
    </source>
</reference>
<dbReference type="PRINTS" id="PR00987">
    <property type="entry name" value="TRNASYNTHGLU"/>
</dbReference>
<dbReference type="InterPro" id="IPR049940">
    <property type="entry name" value="GluQ/Sye"/>
</dbReference>
<evidence type="ECO:0000313" key="11">
    <source>
        <dbReference type="EMBL" id="QLI06085.1"/>
    </source>
</evidence>
<keyword evidence="6 8" id="KW-0648">Protein biosynthesis</keyword>
<dbReference type="EMBL" id="CP049075">
    <property type="protein sequence ID" value="QLI06085.1"/>
    <property type="molecule type" value="Genomic_DNA"/>
</dbReference>
<evidence type="ECO:0000256" key="2">
    <source>
        <dbReference type="ARBA" id="ARBA00022490"/>
    </source>
</evidence>
<evidence type="ECO:0000259" key="10">
    <source>
        <dbReference type="Pfam" id="PF19269"/>
    </source>
</evidence>
<evidence type="ECO:0000256" key="5">
    <source>
        <dbReference type="ARBA" id="ARBA00022840"/>
    </source>
</evidence>
<comment type="function">
    <text evidence="8">Catalyzes the attachment of glutamate to tRNA(Glu) in a two-step reaction: glutamate is first activated by ATP to form Glu-AMP and then transferred to the acceptor end of tRNA(Glu).</text>
</comment>
<dbReference type="SUPFAM" id="SSF52374">
    <property type="entry name" value="Nucleotidylyl transferase"/>
    <property type="match status" value="1"/>
</dbReference>
<dbReference type="NCBIfam" id="TIGR00464">
    <property type="entry name" value="gltX_bact"/>
    <property type="match status" value="1"/>
</dbReference>
<evidence type="ECO:0000256" key="1">
    <source>
        <dbReference type="ARBA" id="ARBA00007894"/>
    </source>
</evidence>
<dbReference type="GO" id="GO:0005524">
    <property type="term" value="F:ATP binding"/>
    <property type="evidence" value="ECO:0007669"/>
    <property type="project" value="UniProtKB-UniRule"/>
</dbReference>
<dbReference type="RefSeq" id="WP_179975176.1">
    <property type="nucleotide sequence ID" value="NZ_CP049075.1"/>
</dbReference>
<evidence type="ECO:0000256" key="4">
    <source>
        <dbReference type="ARBA" id="ARBA00022741"/>
    </source>
</evidence>
<keyword evidence="8" id="KW-0862">Zinc</keyword>
<dbReference type="EC" id="6.1.1.17" evidence="8"/>
<dbReference type="GO" id="GO:0006424">
    <property type="term" value="P:glutamyl-tRNA aminoacylation"/>
    <property type="evidence" value="ECO:0007669"/>
    <property type="project" value="UniProtKB-UniRule"/>
</dbReference>
<organism evidence="11 12">
    <name type="scientific">Candidatus Campylobacter infans</name>
    <dbReference type="NCBI Taxonomy" id="2561898"/>
    <lineage>
        <taxon>Bacteria</taxon>
        <taxon>Pseudomonadati</taxon>
        <taxon>Campylobacterota</taxon>
        <taxon>Epsilonproteobacteria</taxon>
        <taxon>Campylobacterales</taxon>
        <taxon>Campylobacteraceae</taxon>
        <taxon>Campylobacter</taxon>
    </lineage>
</organism>
<dbReference type="HAMAP" id="MF_00022">
    <property type="entry name" value="Glu_tRNA_synth_type1"/>
    <property type="match status" value="1"/>
</dbReference>
<comment type="similarity">
    <text evidence="1 8">Belongs to the class-I aminoacyl-tRNA synthetase family. Glutamate--tRNA ligase type 1 subfamily.</text>
</comment>
<dbReference type="InterPro" id="IPR020058">
    <property type="entry name" value="Glu/Gln-tRNA-synth_Ib_cat-dom"/>
</dbReference>
<comment type="cofactor">
    <cofactor evidence="8">
        <name>Zn(2+)</name>
        <dbReference type="ChEBI" id="CHEBI:29105"/>
    </cofactor>
    <text evidence="8">Binds 1 zinc ion per subunit.</text>
</comment>
<feature type="binding site" evidence="8">
    <location>
        <position position="94"/>
    </location>
    <ligand>
        <name>Zn(2+)</name>
        <dbReference type="ChEBI" id="CHEBI:29105"/>
    </ligand>
</feature>
<proteinExistence type="inferred from homology"/>
<dbReference type="Gene3D" id="3.40.50.620">
    <property type="entry name" value="HUPs"/>
    <property type="match status" value="1"/>
</dbReference>
<dbReference type="GO" id="GO:0004818">
    <property type="term" value="F:glutamate-tRNA ligase activity"/>
    <property type="evidence" value="ECO:0007669"/>
    <property type="project" value="UniProtKB-UniRule"/>
</dbReference>
<dbReference type="InterPro" id="IPR004527">
    <property type="entry name" value="Glu-tRNA-ligase_bac/mito"/>
</dbReference>
<dbReference type="InterPro" id="IPR020751">
    <property type="entry name" value="aa-tRNA-synth_I_codon-bd_sub2"/>
</dbReference>
<dbReference type="InterPro" id="IPR045462">
    <property type="entry name" value="aa-tRNA-synth_I_cd-bd"/>
</dbReference>
<protein>
    <recommendedName>
        <fullName evidence="8">Glutamate--tRNA ligase</fullName>
        <ecNumber evidence="8">6.1.1.17</ecNumber>
    </recommendedName>
    <alternativeName>
        <fullName evidence="8">Glutamyl-tRNA synthetase</fullName>
        <shortName evidence="8">GluRS</shortName>
    </alternativeName>
</protein>
<dbReference type="Pfam" id="PF00749">
    <property type="entry name" value="tRNA-synt_1c"/>
    <property type="match status" value="1"/>
</dbReference>
<evidence type="ECO:0000313" key="12">
    <source>
        <dbReference type="Proteomes" id="UP000509414"/>
    </source>
</evidence>
<evidence type="ECO:0000256" key="7">
    <source>
        <dbReference type="ARBA" id="ARBA00023146"/>
    </source>
</evidence>
<comment type="subunit">
    <text evidence="8">Monomer.</text>
</comment>
<keyword evidence="2 8" id="KW-0963">Cytoplasm</keyword>
<dbReference type="Pfam" id="PF19269">
    <property type="entry name" value="Anticodon_2"/>
    <property type="match status" value="1"/>
</dbReference>
<feature type="binding site" evidence="8">
    <location>
        <position position="96"/>
    </location>
    <ligand>
        <name>Zn(2+)</name>
        <dbReference type="ChEBI" id="CHEBI:29105"/>
    </ligand>
</feature>
<dbReference type="GO" id="GO:0000049">
    <property type="term" value="F:tRNA binding"/>
    <property type="evidence" value="ECO:0007669"/>
    <property type="project" value="InterPro"/>
</dbReference>
<keyword evidence="12" id="KW-1185">Reference proteome</keyword>
<feature type="binding site" evidence="8">
    <location>
        <position position="121"/>
    </location>
    <ligand>
        <name>Zn(2+)</name>
        <dbReference type="ChEBI" id="CHEBI:29105"/>
    </ligand>
</feature>
<feature type="short sequence motif" description="'HIGH' region" evidence="8">
    <location>
        <begin position="6"/>
        <end position="16"/>
    </location>
</feature>
<dbReference type="InterPro" id="IPR014729">
    <property type="entry name" value="Rossmann-like_a/b/a_fold"/>
</dbReference>
<dbReference type="InterPro" id="IPR008925">
    <property type="entry name" value="aa_tRNA-synth_I_cd-bd_sf"/>
</dbReference>
<keyword evidence="7 8" id="KW-0030">Aminoacyl-tRNA synthetase</keyword>
<sequence length="433" mass="49336">MYRFAPSPTGDMHIGNLRAALINYVCSLQDNSGFIVRIEDTDKERNIPGKDAEILEILKEFGISYQMLYYQSKNLKFHQEFAAKLLSEGKAFLCFCDEATLENKKQIAKEQGRAYRYDGTCEHLSADEVFNNPRPGVVRLKIPKDADFSFDDEIKGRVSFESCNFDSFVLLRADKTPTYNFACAIDDMLEGVSCVIRGEDHVSNTPRQNLIRQALGYNSKIKHAHLPIILNAQGQKMSKRENSSSVKWLLNQGYMSEAIANYLLLLGNKTPCEIFTLQEAKEWFSLKSLSKSPAKFDEDKLAQINREHIRQASDARLKQLGFTKPELARFFTQEASLITQIKEKINKIYSPKIIDDEWQANAKIIKNALLELVENKSLPDDFKQLQNILSQKTGLKGKAFFMPLRLLLSNASHGPELSQLYALIKDDLKEILK</sequence>
<evidence type="ECO:0000256" key="3">
    <source>
        <dbReference type="ARBA" id="ARBA00022598"/>
    </source>
</evidence>
<evidence type="ECO:0000259" key="9">
    <source>
        <dbReference type="Pfam" id="PF00749"/>
    </source>
</evidence>
<dbReference type="InterPro" id="IPR000924">
    <property type="entry name" value="Glu/Gln-tRNA-synth"/>
</dbReference>
<dbReference type="GO" id="GO:0008270">
    <property type="term" value="F:zinc ion binding"/>
    <property type="evidence" value="ECO:0007669"/>
    <property type="project" value="UniProtKB-UniRule"/>
</dbReference>
<dbReference type="SUPFAM" id="SSF48163">
    <property type="entry name" value="An anticodon-binding domain of class I aminoacyl-tRNA synthetases"/>
    <property type="match status" value="1"/>
</dbReference>
<dbReference type="KEGG" id="cinf:CINF_1611"/>
<keyword evidence="4 8" id="KW-0547">Nucleotide-binding</keyword>
<name>A0A7H9CLB1_9BACT</name>
<dbReference type="GO" id="GO:0005829">
    <property type="term" value="C:cytosol"/>
    <property type="evidence" value="ECO:0007669"/>
    <property type="project" value="TreeGrafter"/>
</dbReference>
<dbReference type="PANTHER" id="PTHR43311">
    <property type="entry name" value="GLUTAMATE--TRNA LIGASE"/>
    <property type="match status" value="1"/>
</dbReference>
<evidence type="ECO:0000256" key="6">
    <source>
        <dbReference type="ARBA" id="ARBA00022917"/>
    </source>
</evidence>
<accession>A0A7H9CLB1</accession>
<feature type="binding site" evidence="8">
    <location>
        <position position="123"/>
    </location>
    <ligand>
        <name>Zn(2+)</name>
        <dbReference type="ChEBI" id="CHEBI:29105"/>
    </ligand>
</feature>
<feature type="domain" description="Glutamyl/glutaminyl-tRNA synthetase class Ib catalytic" evidence="9">
    <location>
        <begin position="3"/>
        <end position="302"/>
    </location>
</feature>
<comment type="catalytic activity">
    <reaction evidence="8">
        <text>tRNA(Glu) + L-glutamate + ATP = L-glutamyl-tRNA(Glu) + AMP + diphosphate</text>
        <dbReference type="Rhea" id="RHEA:23540"/>
        <dbReference type="Rhea" id="RHEA-COMP:9663"/>
        <dbReference type="Rhea" id="RHEA-COMP:9680"/>
        <dbReference type="ChEBI" id="CHEBI:29985"/>
        <dbReference type="ChEBI" id="CHEBI:30616"/>
        <dbReference type="ChEBI" id="CHEBI:33019"/>
        <dbReference type="ChEBI" id="CHEBI:78442"/>
        <dbReference type="ChEBI" id="CHEBI:78520"/>
        <dbReference type="ChEBI" id="CHEBI:456215"/>
        <dbReference type="EC" id="6.1.1.17"/>
    </reaction>
</comment>
<keyword evidence="3 8" id="KW-0436">Ligase</keyword>
<dbReference type="InterPro" id="IPR001412">
    <property type="entry name" value="aa-tRNA-synth_I_CS"/>
</dbReference>
<dbReference type="PANTHER" id="PTHR43311:SF2">
    <property type="entry name" value="GLUTAMATE--TRNA LIGASE, MITOCHONDRIAL-RELATED"/>
    <property type="match status" value="1"/>
</dbReference>
<dbReference type="Proteomes" id="UP000509414">
    <property type="component" value="Chromosome"/>
</dbReference>